<dbReference type="Proteomes" id="UP001190700">
    <property type="component" value="Unassembled WGS sequence"/>
</dbReference>
<dbReference type="InterPro" id="IPR001675">
    <property type="entry name" value="Glyco_trans_29"/>
</dbReference>
<dbReference type="Pfam" id="PF00777">
    <property type="entry name" value="Glyco_transf_29"/>
    <property type="match status" value="1"/>
</dbReference>
<protein>
    <submittedName>
        <fullName evidence="12">Uncharacterized protein</fullName>
    </submittedName>
</protein>
<keyword evidence="4" id="KW-0808">Transferase</keyword>
<evidence type="ECO:0000256" key="11">
    <source>
        <dbReference type="SAM" id="SignalP"/>
    </source>
</evidence>
<evidence type="ECO:0000313" key="13">
    <source>
        <dbReference type="Proteomes" id="UP001190700"/>
    </source>
</evidence>
<dbReference type="InterPro" id="IPR038578">
    <property type="entry name" value="GT29-like_sf"/>
</dbReference>
<evidence type="ECO:0000256" key="8">
    <source>
        <dbReference type="ARBA" id="ARBA00023034"/>
    </source>
</evidence>
<keyword evidence="11" id="KW-0732">Signal</keyword>
<evidence type="ECO:0000256" key="4">
    <source>
        <dbReference type="ARBA" id="ARBA00022679"/>
    </source>
</evidence>
<evidence type="ECO:0000256" key="10">
    <source>
        <dbReference type="ARBA" id="ARBA00023180"/>
    </source>
</evidence>
<accession>A0AAE0KYD0</accession>
<dbReference type="AlphaFoldDB" id="A0AAE0KYD0"/>
<keyword evidence="10" id="KW-0325">Glycoprotein</keyword>
<evidence type="ECO:0000256" key="3">
    <source>
        <dbReference type="ARBA" id="ARBA00022676"/>
    </source>
</evidence>
<evidence type="ECO:0000256" key="5">
    <source>
        <dbReference type="ARBA" id="ARBA00022692"/>
    </source>
</evidence>
<keyword evidence="9" id="KW-0472">Membrane</keyword>
<dbReference type="GO" id="GO:0009311">
    <property type="term" value="P:oligosaccharide metabolic process"/>
    <property type="evidence" value="ECO:0007669"/>
    <property type="project" value="TreeGrafter"/>
</dbReference>
<keyword evidence="8" id="KW-0333">Golgi apparatus</keyword>
<keyword evidence="13" id="KW-1185">Reference proteome</keyword>
<feature type="chain" id="PRO_5042170732" evidence="11">
    <location>
        <begin position="18"/>
        <end position="414"/>
    </location>
</feature>
<feature type="signal peptide" evidence="11">
    <location>
        <begin position="1"/>
        <end position="17"/>
    </location>
</feature>
<evidence type="ECO:0000313" key="12">
    <source>
        <dbReference type="EMBL" id="KAK3265187.1"/>
    </source>
</evidence>
<evidence type="ECO:0000256" key="2">
    <source>
        <dbReference type="ARBA" id="ARBA00006003"/>
    </source>
</evidence>
<organism evidence="12 13">
    <name type="scientific">Cymbomonas tetramitiformis</name>
    <dbReference type="NCBI Taxonomy" id="36881"/>
    <lineage>
        <taxon>Eukaryota</taxon>
        <taxon>Viridiplantae</taxon>
        <taxon>Chlorophyta</taxon>
        <taxon>Pyramimonadophyceae</taxon>
        <taxon>Pyramimonadales</taxon>
        <taxon>Pyramimonadaceae</taxon>
        <taxon>Cymbomonas</taxon>
    </lineage>
</organism>
<keyword evidence="7" id="KW-1133">Transmembrane helix</keyword>
<proteinExistence type="inferred from homology"/>
<feature type="non-terminal residue" evidence="12">
    <location>
        <position position="1"/>
    </location>
</feature>
<dbReference type="GO" id="GO:0006491">
    <property type="term" value="P:N-glycan processing"/>
    <property type="evidence" value="ECO:0007669"/>
    <property type="project" value="TreeGrafter"/>
</dbReference>
<dbReference type="PANTHER" id="PTHR11987:SF53">
    <property type="entry name" value="ALPHA-2,8-SIALYLTRANSFERASE 8F-LIKE"/>
    <property type="match status" value="1"/>
</dbReference>
<keyword evidence="3" id="KW-0328">Glycosyltransferase</keyword>
<comment type="similarity">
    <text evidence="2">Belongs to the glycosyltransferase 29 family.</text>
</comment>
<dbReference type="InterPro" id="IPR050943">
    <property type="entry name" value="Glycosyltr_29_Sialyltrsf"/>
</dbReference>
<gene>
    <name evidence="12" type="ORF">CYMTET_26109</name>
</gene>
<dbReference type="CDD" id="cd19952">
    <property type="entry name" value="GT29"/>
    <property type="match status" value="1"/>
</dbReference>
<keyword evidence="5" id="KW-0812">Transmembrane</keyword>
<comment type="caution">
    <text evidence="12">The sequence shown here is derived from an EMBL/GenBank/DDBJ whole genome shotgun (WGS) entry which is preliminary data.</text>
</comment>
<name>A0AAE0KYD0_9CHLO</name>
<evidence type="ECO:0000256" key="9">
    <source>
        <dbReference type="ARBA" id="ARBA00023136"/>
    </source>
</evidence>
<evidence type="ECO:0000256" key="1">
    <source>
        <dbReference type="ARBA" id="ARBA00004323"/>
    </source>
</evidence>
<dbReference type="PANTHER" id="PTHR11987">
    <property type="entry name" value="ALPHA-2,8-SIALYLTRANSFERASE"/>
    <property type="match status" value="1"/>
</dbReference>
<dbReference type="GO" id="GO:0003828">
    <property type="term" value="F:alpha-N-acetylneuraminate alpha-2,8-sialyltransferase activity"/>
    <property type="evidence" value="ECO:0007669"/>
    <property type="project" value="TreeGrafter"/>
</dbReference>
<evidence type="ECO:0000256" key="7">
    <source>
        <dbReference type="ARBA" id="ARBA00022989"/>
    </source>
</evidence>
<dbReference type="Gene3D" id="3.90.1480.20">
    <property type="entry name" value="Glycosyl transferase family 29"/>
    <property type="match status" value="1"/>
</dbReference>
<evidence type="ECO:0000256" key="6">
    <source>
        <dbReference type="ARBA" id="ARBA00022968"/>
    </source>
</evidence>
<dbReference type="EMBL" id="LGRX02014080">
    <property type="protein sequence ID" value="KAK3265187.1"/>
    <property type="molecule type" value="Genomic_DNA"/>
</dbReference>
<keyword evidence="6" id="KW-0735">Signal-anchor</keyword>
<sequence>IARAVMVMLGLLDFCRADEQTVMEMLRAVSYKASPGYNGDVGLGAEKHRTEVKADVRHGGKGSGVTRNLPFMNEKKAALIMKRFGESTDGNFTGSYVLNKLRWKLDDELPFPRKKLRNVLAHYSLGKVTKKILDGIPSRDPVRQMVRRRKAKSCAVVGNAGSVRMYSLGPQIDAHEFVVRLNGGPTAHFAKHVGARTTFRLVNRLHLGFRDTAEEIVLQHVTTPQALDQFITSTVHSKSSSLSYAIDPDFHEYAMTYIDKGVLSNGFYAVLFASEMCENVTIYGFFREWKGATHYHYYNEVEPDDVQSLRDDKEALRLEYFLGNHSASHHYGEPCLDGCLAPCPNCPTGSRCECETWHPVPDAGYCYAEQHPEKTGWPDVSCFRKCPGGASDCPGGMKGYCSEAVMAEEPPCSK</sequence>
<comment type="subcellular location">
    <subcellularLocation>
        <location evidence="1">Golgi apparatus membrane</location>
        <topology evidence="1">Single-pass type II membrane protein</topology>
    </subcellularLocation>
</comment>
<dbReference type="GO" id="GO:0000139">
    <property type="term" value="C:Golgi membrane"/>
    <property type="evidence" value="ECO:0007669"/>
    <property type="project" value="UniProtKB-SubCell"/>
</dbReference>
<reference evidence="12 13" key="1">
    <citation type="journal article" date="2015" name="Genome Biol. Evol.">
        <title>Comparative Genomics of a Bacterivorous Green Alga Reveals Evolutionary Causalities and Consequences of Phago-Mixotrophic Mode of Nutrition.</title>
        <authorList>
            <person name="Burns J.A."/>
            <person name="Paasch A."/>
            <person name="Narechania A."/>
            <person name="Kim E."/>
        </authorList>
    </citation>
    <scope>NUCLEOTIDE SEQUENCE [LARGE SCALE GENOMIC DNA]</scope>
    <source>
        <strain evidence="12 13">PLY_AMNH</strain>
    </source>
</reference>